<protein>
    <submittedName>
        <fullName evidence="3">AarF/ABC1/UbiB kinase family protein</fullName>
    </submittedName>
</protein>
<dbReference type="InterPro" id="IPR004147">
    <property type="entry name" value="ABC1_dom"/>
</dbReference>
<dbReference type="Pfam" id="PF03109">
    <property type="entry name" value="ABC1"/>
    <property type="match status" value="1"/>
</dbReference>
<dbReference type="InterPro" id="IPR011009">
    <property type="entry name" value="Kinase-like_dom_sf"/>
</dbReference>
<evidence type="ECO:0000256" key="1">
    <source>
        <dbReference type="ARBA" id="ARBA00009670"/>
    </source>
</evidence>
<evidence type="ECO:0000313" key="4">
    <source>
        <dbReference type="Proteomes" id="UP000775129"/>
    </source>
</evidence>
<dbReference type="CDD" id="cd05121">
    <property type="entry name" value="ABC1_ADCK3-like"/>
    <property type="match status" value="1"/>
</dbReference>
<comment type="similarity">
    <text evidence="1">Belongs to the protein kinase superfamily. ADCK protein kinase family.</text>
</comment>
<sequence>MALPHSADRYRRIAEILVSNGFSALVGQLGLTEHVPEVLRRRLLAKAATGPAGAGEASGPLPGPARLRHALEQLGPTFVKLGQMLATRDDLLPAAYTEELTRLQDATDPVPFEAIAATLREELGVELAEAYAHIEEVPLATASIGQAHLARLHDGTEAVVKVRKPGVQESVIADLDILRHLAGIAAREWDLARDVDVEGLISAFDRSLRRELDYRAEAANARRFAEDLADDPVVHIPRVHEELTTSLVLTEQRARGMRITDAAALDAAGVDRPALARAATRTIVSMVLVNGFFHADPHPGNMFVREDGGLWLIDFGMAGELSASEREEIVRLTFALSRHDADGVAAALLRLAPPQGAHDRRRFARDVRALLDTVEGRALVDISLSAFFEKLTTLLRRHRLQLPPEISQLLRMLVLTESSAIALDPAFHITEVLQEVVPVALAQIWGPQALLRRAAATGMDALRFGTEAPERLEHLLDDYDAHGIRVRLEAGDLDPVIERVESTGDRIIASITMSALLVSLGRVAAAGAGRARGGRDPLTVVAGGATVLLGAYLAAGTGPARSVGRLLRRSARGR</sequence>
<feature type="domain" description="ABC1 atypical kinase-like" evidence="2">
    <location>
        <begin position="102"/>
        <end position="346"/>
    </location>
</feature>
<dbReference type="InterPro" id="IPR050154">
    <property type="entry name" value="UbiB_kinase"/>
</dbReference>
<name>A0A921GNW8_9MICO</name>
<dbReference type="Proteomes" id="UP000775129">
    <property type="component" value="Unassembled WGS sequence"/>
</dbReference>
<dbReference type="EMBL" id="DYWO01000217">
    <property type="protein sequence ID" value="HJF49606.1"/>
    <property type="molecule type" value="Genomic_DNA"/>
</dbReference>
<reference evidence="3" key="1">
    <citation type="journal article" date="2021" name="PeerJ">
        <title>Extensive microbial diversity within the chicken gut microbiome revealed by metagenomics and culture.</title>
        <authorList>
            <person name="Gilroy R."/>
            <person name="Ravi A."/>
            <person name="Getino M."/>
            <person name="Pursley I."/>
            <person name="Horton D.L."/>
            <person name="Alikhan N.F."/>
            <person name="Baker D."/>
            <person name="Gharbi K."/>
            <person name="Hall N."/>
            <person name="Watson M."/>
            <person name="Adriaenssens E.M."/>
            <person name="Foster-Nyarko E."/>
            <person name="Jarju S."/>
            <person name="Secka A."/>
            <person name="Antonio M."/>
            <person name="Oren A."/>
            <person name="Chaudhuri R.R."/>
            <person name="La Ragione R."/>
            <person name="Hildebrand F."/>
            <person name="Pallen M.J."/>
        </authorList>
    </citation>
    <scope>NUCLEOTIDE SEQUENCE</scope>
    <source>
        <strain evidence="3">1647</strain>
    </source>
</reference>
<evidence type="ECO:0000313" key="3">
    <source>
        <dbReference type="EMBL" id="HJF49606.1"/>
    </source>
</evidence>
<proteinExistence type="inferred from homology"/>
<gene>
    <name evidence="3" type="ORF">K8W24_07375</name>
</gene>
<comment type="caution">
    <text evidence="3">The sequence shown here is derived from an EMBL/GenBank/DDBJ whole genome shotgun (WGS) entry which is preliminary data.</text>
</comment>
<dbReference type="PANTHER" id="PTHR10566">
    <property type="entry name" value="CHAPERONE-ACTIVITY OF BC1 COMPLEX CABC1 -RELATED"/>
    <property type="match status" value="1"/>
</dbReference>
<dbReference type="GO" id="GO:0016301">
    <property type="term" value="F:kinase activity"/>
    <property type="evidence" value="ECO:0007669"/>
    <property type="project" value="UniProtKB-KW"/>
</dbReference>
<evidence type="ECO:0000259" key="2">
    <source>
        <dbReference type="Pfam" id="PF03109"/>
    </source>
</evidence>
<organism evidence="3 4">
    <name type="scientific">Brachybacterium paraconglomeratum</name>
    <dbReference type="NCBI Taxonomy" id="173362"/>
    <lineage>
        <taxon>Bacteria</taxon>
        <taxon>Bacillati</taxon>
        <taxon>Actinomycetota</taxon>
        <taxon>Actinomycetes</taxon>
        <taxon>Micrococcales</taxon>
        <taxon>Dermabacteraceae</taxon>
        <taxon>Brachybacterium</taxon>
    </lineage>
</organism>
<keyword evidence="3" id="KW-0808">Transferase</keyword>
<dbReference type="PANTHER" id="PTHR10566:SF113">
    <property type="entry name" value="PROTEIN ACTIVITY OF BC1 COMPLEX KINASE 7, CHLOROPLASTIC"/>
    <property type="match status" value="1"/>
</dbReference>
<reference evidence="3" key="2">
    <citation type="submission" date="2021-09" db="EMBL/GenBank/DDBJ databases">
        <authorList>
            <person name="Gilroy R."/>
        </authorList>
    </citation>
    <scope>NUCLEOTIDE SEQUENCE</scope>
    <source>
        <strain evidence="3">1647</strain>
    </source>
</reference>
<accession>A0A921GNW8</accession>
<keyword evidence="3" id="KW-0418">Kinase</keyword>
<dbReference type="SUPFAM" id="SSF56112">
    <property type="entry name" value="Protein kinase-like (PK-like)"/>
    <property type="match status" value="1"/>
</dbReference>
<dbReference type="AlphaFoldDB" id="A0A921GNW8"/>